<dbReference type="SUPFAM" id="SSF56935">
    <property type="entry name" value="Porins"/>
    <property type="match status" value="1"/>
</dbReference>
<dbReference type="Gene3D" id="2.60.40.1120">
    <property type="entry name" value="Carboxypeptidase-like, regulatory domain"/>
    <property type="match status" value="1"/>
</dbReference>
<keyword evidence="3" id="KW-0998">Cell outer membrane</keyword>
<comment type="subcellular location">
    <subcellularLocation>
        <location evidence="1">Cell outer membrane</location>
    </subcellularLocation>
</comment>
<dbReference type="InterPro" id="IPR041700">
    <property type="entry name" value="OMP_b-brl_3"/>
</dbReference>
<evidence type="ECO:0000259" key="5">
    <source>
        <dbReference type="Pfam" id="PF07715"/>
    </source>
</evidence>
<dbReference type="RefSeq" id="WP_212225800.1">
    <property type="nucleotide sequence ID" value="NZ_JAGUCN010000003.1"/>
</dbReference>
<evidence type="ECO:0000256" key="1">
    <source>
        <dbReference type="ARBA" id="ARBA00004442"/>
    </source>
</evidence>
<protein>
    <submittedName>
        <fullName evidence="7">TonB-dependent receptor</fullName>
    </submittedName>
</protein>
<organism evidence="7 8">
    <name type="scientific">Carboxylicivirga mesophila</name>
    <dbReference type="NCBI Taxonomy" id="1166478"/>
    <lineage>
        <taxon>Bacteria</taxon>
        <taxon>Pseudomonadati</taxon>
        <taxon>Bacteroidota</taxon>
        <taxon>Bacteroidia</taxon>
        <taxon>Marinilabiliales</taxon>
        <taxon>Marinilabiliaceae</taxon>
        <taxon>Carboxylicivirga</taxon>
    </lineage>
</organism>
<evidence type="ECO:0000256" key="3">
    <source>
        <dbReference type="ARBA" id="ARBA00023237"/>
    </source>
</evidence>
<keyword evidence="8" id="KW-1185">Reference proteome</keyword>
<keyword evidence="2" id="KW-0472">Membrane</keyword>
<keyword evidence="7" id="KW-0675">Receptor</keyword>
<evidence type="ECO:0000313" key="7">
    <source>
        <dbReference type="EMBL" id="MBS2210532.1"/>
    </source>
</evidence>
<dbReference type="PANTHER" id="PTHR40980">
    <property type="entry name" value="PLUG DOMAIN-CONTAINING PROTEIN"/>
    <property type="match status" value="1"/>
</dbReference>
<evidence type="ECO:0000256" key="4">
    <source>
        <dbReference type="SAM" id="SignalP"/>
    </source>
</evidence>
<sequence length="916" mass="101475">MKRQVLGIVILCLVSLTQGFAQTGILKGKITDSKTGEELIGAAIVVEGTTTGTTTDFMGDYTMPPLEPGTYTIRCQYISYESQVKEGIIIKEGEETTLNFMMGESELDIAEVQVVAKANRESENFLMLEQKEADIIVEKIGAKRMSNLGVSDAADATSKISGVTKNEGSGDVYIRGLGDRYLTTTMNGLPVPSDDVEKKNIDLNLFSTDVIKNIGINKTYDVSTYADQSSGAVDISSKTYSEKISIGISGGANTNVLKNGVFGDFRATQNINDQTLGFYSRPFGTKDAITKQSWNTETKGLPINYGVSVLGGKKIGDKFTLFATLSQSGSSEYQTGVFRSYRSNILDNSFNDVEKYITEYNTTGLLNLAYDFNINHSVNFNSMFIHTTKDELYEQGRNGEGYVFDQDPQEDGAFVRDQNLKETTLFINQLLGSHKLTDKQLVKWAVAYNMVNADEPNRIRNEVNILDANTVQFAHVGDYQQRKSLQEIKDSELNAYLKDEIKLIDEEGKQMKLNVGANFRSKTRAFESLFMGVRAKGVQVASIDNLDEALLDQSLYQNGTLTIRQGKPNTYDADLLVYSGFLNFGLDINKFSANVGARYEVDKIDINWDVDNYVGRIGSTSKSYNNILPALHLKYQTSEKSALRFSASKTITLPEFKELAPFDYVSPTGRVTTGNPELQSSENYNFDLKWERFPSAGQLLSVTGFYKMINDPINLRMLHGSSGYFSYANTGDRADVYGLEVESRVNIIKAETEGMPGLDLSVNLTKMWFNQDLHEEFQYHNKTETGLQGAAEFIANGSLTYSNNQPKELVATLTGNYSSDKIFALGAPEDFDNSDKYFNSEIIEKGFVTLDLIISKKLSDRVSLKFTGKNLLNPEIEQTQLIVPFNGGGAAAQSDEVVKSYKKGVSLSMGVSINLN</sequence>
<dbReference type="InterPro" id="IPR036942">
    <property type="entry name" value="Beta-barrel_TonB_sf"/>
</dbReference>
<dbReference type="Gene3D" id="2.40.170.20">
    <property type="entry name" value="TonB-dependent receptor, beta-barrel domain"/>
    <property type="match status" value="1"/>
</dbReference>
<dbReference type="SUPFAM" id="SSF49464">
    <property type="entry name" value="Carboxypeptidase regulatory domain-like"/>
    <property type="match status" value="1"/>
</dbReference>
<keyword evidence="4" id="KW-0732">Signal</keyword>
<gene>
    <name evidence="7" type="ORF">KEM09_03920</name>
</gene>
<evidence type="ECO:0000256" key="2">
    <source>
        <dbReference type="ARBA" id="ARBA00023136"/>
    </source>
</evidence>
<dbReference type="InterPro" id="IPR008969">
    <property type="entry name" value="CarboxyPept-like_regulatory"/>
</dbReference>
<feature type="chain" id="PRO_5046778650" evidence="4">
    <location>
        <begin position="22"/>
        <end position="916"/>
    </location>
</feature>
<dbReference type="Pfam" id="PF14905">
    <property type="entry name" value="OMP_b-brl_3"/>
    <property type="match status" value="1"/>
</dbReference>
<dbReference type="Proteomes" id="UP000721861">
    <property type="component" value="Unassembled WGS sequence"/>
</dbReference>
<feature type="domain" description="Outer membrane protein beta-barrel" evidence="6">
    <location>
        <begin position="542"/>
        <end position="880"/>
    </location>
</feature>
<reference evidence="7 8" key="1">
    <citation type="journal article" date="2014" name="Int. J. Syst. Evol. Microbiol.">
        <title>Carboxylicivirga gen. nov. in the family Marinilabiliaceae with two novel species, Carboxylicivirga mesophila sp. nov. and Carboxylicivirga taeanensis sp. nov., and reclassification of Cytophaga fermentans as Saccharicrinis fermentans gen. nov., comb. nov.</title>
        <authorList>
            <person name="Yang S.H."/>
            <person name="Seo H.S."/>
            <person name="Woo J.H."/>
            <person name="Oh H.M."/>
            <person name="Jang H."/>
            <person name="Lee J.H."/>
            <person name="Kim S.J."/>
            <person name="Kwon K.K."/>
        </authorList>
    </citation>
    <scope>NUCLEOTIDE SEQUENCE [LARGE SCALE GENOMIC DNA]</scope>
    <source>
        <strain evidence="7 8">JCM 18290</strain>
    </source>
</reference>
<dbReference type="Gene3D" id="2.170.130.10">
    <property type="entry name" value="TonB-dependent receptor, plug domain"/>
    <property type="match status" value="1"/>
</dbReference>
<dbReference type="InterPro" id="IPR037066">
    <property type="entry name" value="Plug_dom_sf"/>
</dbReference>
<proteinExistence type="predicted"/>
<dbReference type="Pfam" id="PF07715">
    <property type="entry name" value="Plug"/>
    <property type="match status" value="1"/>
</dbReference>
<dbReference type="Pfam" id="PF13715">
    <property type="entry name" value="CarbopepD_reg_2"/>
    <property type="match status" value="1"/>
</dbReference>
<evidence type="ECO:0000259" key="6">
    <source>
        <dbReference type="Pfam" id="PF14905"/>
    </source>
</evidence>
<dbReference type="InterPro" id="IPR012910">
    <property type="entry name" value="Plug_dom"/>
</dbReference>
<accession>A0ABS5K6G2</accession>
<name>A0ABS5K6G2_9BACT</name>
<feature type="domain" description="TonB-dependent receptor plug" evidence="5">
    <location>
        <begin position="130"/>
        <end position="233"/>
    </location>
</feature>
<evidence type="ECO:0000313" key="8">
    <source>
        <dbReference type="Proteomes" id="UP000721861"/>
    </source>
</evidence>
<feature type="signal peptide" evidence="4">
    <location>
        <begin position="1"/>
        <end position="21"/>
    </location>
</feature>
<dbReference type="EMBL" id="JAGUCN010000003">
    <property type="protein sequence ID" value="MBS2210532.1"/>
    <property type="molecule type" value="Genomic_DNA"/>
</dbReference>
<dbReference type="PANTHER" id="PTHR40980:SF5">
    <property type="entry name" value="TONB-DEPENDENT RECEPTOR"/>
    <property type="match status" value="1"/>
</dbReference>
<comment type="caution">
    <text evidence="7">The sequence shown here is derived from an EMBL/GenBank/DDBJ whole genome shotgun (WGS) entry which is preliminary data.</text>
</comment>